<reference evidence="2 3" key="1">
    <citation type="submission" date="2022-12" db="EMBL/GenBank/DDBJ databases">
        <title>Chromosome-level genome assembly of true bugs.</title>
        <authorList>
            <person name="Ma L."/>
            <person name="Li H."/>
        </authorList>
    </citation>
    <scope>NUCLEOTIDE SEQUENCE [LARGE SCALE GENOMIC DNA]</scope>
    <source>
        <strain evidence="2">Lab_2022b</strain>
    </source>
</reference>
<proteinExistence type="predicted"/>
<feature type="coiled-coil region" evidence="1">
    <location>
        <begin position="269"/>
        <end position="341"/>
    </location>
</feature>
<dbReference type="EMBL" id="JAPXFL010000005">
    <property type="protein sequence ID" value="KAK9506729.1"/>
    <property type="molecule type" value="Genomic_DNA"/>
</dbReference>
<evidence type="ECO:0000313" key="3">
    <source>
        <dbReference type="Proteomes" id="UP001461498"/>
    </source>
</evidence>
<keyword evidence="1" id="KW-0175">Coiled coil</keyword>
<gene>
    <name evidence="2" type="ORF">O3M35_008608</name>
</gene>
<keyword evidence="3" id="KW-1185">Reference proteome</keyword>
<sequence length="352" mass="39673">MDSSKSDVATSSVADYLEKEKLCQEICRTITESVESTNNVPITSLNIQPSALLPELNSDQEIEAILQQISDYLGTQFGENSQCSDDGVSEGLSVEEILKEAENLVRASTPYFERKHSTQINSSDPLPLVKNIKHLNSVKKFIQKNYFSKSNVQSREHNINSDENDINKPLQENNDDIVNSNSNNFNCNNNNNNATSSSNIEENYVNDNLEVNQNELVPSIGAEEKRLDIVQNELTLMDLQSVPPGSTYTIVKEDKKLCRSMSDINNHLLDENKNKIAELNQQIAILTAKVADYEKLEANLRRSENLAAVERQRVKLLQDEIKSQEDLIDSYQNENQRLSNDIISAKVGFLNF</sequence>
<accession>A0AAW1D9L4</accession>
<comment type="caution">
    <text evidence="2">The sequence shown here is derived from an EMBL/GenBank/DDBJ whole genome shotgun (WGS) entry which is preliminary data.</text>
</comment>
<dbReference type="AlphaFoldDB" id="A0AAW1D9L4"/>
<name>A0AAW1D9L4_9HEMI</name>
<evidence type="ECO:0000256" key="1">
    <source>
        <dbReference type="SAM" id="Coils"/>
    </source>
</evidence>
<protein>
    <submittedName>
        <fullName evidence="2">Uncharacterized protein</fullName>
    </submittedName>
</protein>
<dbReference type="Proteomes" id="UP001461498">
    <property type="component" value="Unassembled WGS sequence"/>
</dbReference>
<evidence type="ECO:0000313" key="2">
    <source>
        <dbReference type="EMBL" id="KAK9506729.1"/>
    </source>
</evidence>
<organism evidence="2 3">
    <name type="scientific">Rhynocoris fuscipes</name>
    <dbReference type="NCBI Taxonomy" id="488301"/>
    <lineage>
        <taxon>Eukaryota</taxon>
        <taxon>Metazoa</taxon>
        <taxon>Ecdysozoa</taxon>
        <taxon>Arthropoda</taxon>
        <taxon>Hexapoda</taxon>
        <taxon>Insecta</taxon>
        <taxon>Pterygota</taxon>
        <taxon>Neoptera</taxon>
        <taxon>Paraneoptera</taxon>
        <taxon>Hemiptera</taxon>
        <taxon>Heteroptera</taxon>
        <taxon>Panheteroptera</taxon>
        <taxon>Cimicomorpha</taxon>
        <taxon>Reduviidae</taxon>
        <taxon>Harpactorinae</taxon>
        <taxon>Harpactorini</taxon>
        <taxon>Rhynocoris</taxon>
    </lineage>
</organism>